<organism evidence="3 4">
    <name type="scientific">Weissella confusa</name>
    <name type="common">Lactobacillus confusus</name>
    <dbReference type="NCBI Taxonomy" id="1583"/>
    <lineage>
        <taxon>Bacteria</taxon>
        <taxon>Bacillati</taxon>
        <taxon>Bacillota</taxon>
        <taxon>Bacilli</taxon>
        <taxon>Lactobacillales</taxon>
        <taxon>Lactobacillaceae</taxon>
        <taxon>Weissella</taxon>
    </lineage>
</organism>
<dbReference type="Proteomes" id="UP000808038">
    <property type="component" value="Unassembled WGS sequence"/>
</dbReference>
<dbReference type="InterPro" id="IPR036515">
    <property type="entry name" value="Transposase_17_sf"/>
</dbReference>
<gene>
    <name evidence="3" type="primary">tnpA</name>
    <name evidence="3" type="ORF">HAU20_04710</name>
    <name evidence="2" type="ORF">HAU43_05560</name>
</gene>
<dbReference type="Pfam" id="PF01797">
    <property type="entry name" value="Y1_Tnp"/>
    <property type="match status" value="1"/>
</dbReference>
<dbReference type="NCBIfam" id="NF033573">
    <property type="entry name" value="transpos_IS200"/>
    <property type="match status" value="1"/>
</dbReference>
<reference evidence="3 4" key="2">
    <citation type="journal article" date="2021" name="Int. J. Food Microbiol.">
        <title>Safety demonstration of a microbial species for use in the food chain: Weissella confusa.</title>
        <authorList>
            <person name="Bourdichon F."/>
            <person name="Patrone V."/>
            <person name="Fontana A."/>
            <person name="Milani G."/>
            <person name="Morelli L."/>
        </authorList>
    </citation>
    <scope>NUCLEOTIDE SEQUENCE [LARGE SCALE GENOMIC DNA]</scope>
    <source>
        <strain evidence="2">CCUG 30943</strain>
        <strain evidence="3 4">CCUG 43002</strain>
    </source>
</reference>
<proteinExistence type="predicted"/>
<dbReference type="SMART" id="SM01321">
    <property type="entry name" value="Y1_Tnp"/>
    <property type="match status" value="1"/>
</dbReference>
<dbReference type="GO" id="GO:0004803">
    <property type="term" value="F:transposase activity"/>
    <property type="evidence" value="ECO:0007669"/>
    <property type="project" value="InterPro"/>
</dbReference>
<dbReference type="RefSeq" id="WP_056973548.1">
    <property type="nucleotide sequence ID" value="NZ_BJZE01000007.1"/>
</dbReference>
<name>A0A4Z0RVP8_WEICO</name>
<dbReference type="GO" id="GO:0003677">
    <property type="term" value="F:DNA binding"/>
    <property type="evidence" value="ECO:0007669"/>
    <property type="project" value="InterPro"/>
</dbReference>
<dbReference type="PANTHER" id="PTHR33360:SF2">
    <property type="entry name" value="TRANSPOSASE FOR INSERTION SEQUENCE ELEMENT IS200"/>
    <property type="match status" value="1"/>
</dbReference>
<accession>A0A4Z0RVP8</accession>
<dbReference type="InterPro" id="IPR002686">
    <property type="entry name" value="Transposase_17"/>
</dbReference>
<feature type="domain" description="Transposase IS200-like" evidence="1">
    <location>
        <begin position="9"/>
        <end position="129"/>
    </location>
</feature>
<sequence>MIKHERGYVYNFSYHIVWVTKYRKPVFTTPKLVQDMKDAINYLAGNHDVEIQSMEVMPDHVHLLVSFKPKLAPADVVKILKGSSARLWFTAHPETKRKLWGGHLWSPSYYIGTLGDMSEQVVEEYINNQRTEKSNAGRPSKKGN</sequence>
<dbReference type="GO" id="GO:0006313">
    <property type="term" value="P:DNA transposition"/>
    <property type="evidence" value="ECO:0007669"/>
    <property type="project" value="InterPro"/>
</dbReference>
<keyword evidence="4" id="KW-1185">Reference proteome</keyword>
<protein>
    <submittedName>
        <fullName evidence="3">IS200/IS605 family transposase</fullName>
    </submittedName>
</protein>
<dbReference type="EMBL" id="JAAOCX010000005">
    <property type="protein sequence ID" value="MBJ7632552.1"/>
    <property type="molecule type" value="Genomic_DNA"/>
</dbReference>
<reference evidence="3" key="1">
    <citation type="submission" date="2020-02" db="EMBL/GenBank/DDBJ databases">
        <authorList>
            <person name="Fontana A."/>
            <person name="Patrone V."/>
            <person name="Morelli L."/>
        </authorList>
    </citation>
    <scope>NUCLEOTIDE SEQUENCE</scope>
    <source>
        <strain evidence="2">CCUG 30943</strain>
        <strain evidence="3">CCUG 43002</strain>
    </source>
</reference>
<evidence type="ECO:0000313" key="3">
    <source>
        <dbReference type="EMBL" id="MBJ7638688.1"/>
    </source>
</evidence>
<dbReference type="Gene3D" id="3.30.70.1290">
    <property type="entry name" value="Transposase IS200-like"/>
    <property type="match status" value="1"/>
</dbReference>
<dbReference type="AlphaFoldDB" id="A0A4Z0RVP8"/>
<dbReference type="EMBL" id="JAAOCP010000004">
    <property type="protein sequence ID" value="MBJ7638688.1"/>
    <property type="molecule type" value="Genomic_DNA"/>
</dbReference>
<dbReference type="PANTHER" id="PTHR33360">
    <property type="entry name" value="TRANSPOSASE FOR INSERTION SEQUENCE ELEMENT IS200"/>
    <property type="match status" value="1"/>
</dbReference>
<dbReference type="Proteomes" id="UP000728106">
    <property type="component" value="Unassembled WGS sequence"/>
</dbReference>
<evidence type="ECO:0000259" key="1">
    <source>
        <dbReference type="SMART" id="SM01321"/>
    </source>
</evidence>
<evidence type="ECO:0000313" key="2">
    <source>
        <dbReference type="EMBL" id="MBJ7632552.1"/>
    </source>
</evidence>
<comment type="caution">
    <text evidence="3">The sequence shown here is derived from an EMBL/GenBank/DDBJ whole genome shotgun (WGS) entry which is preliminary data.</text>
</comment>
<dbReference type="OrthoDB" id="403896at2"/>
<dbReference type="SUPFAM" id="SSF143422">
    <property type="entry name" value="Transposase IS200-like"/>
    <property type="match status" value="1"/>
</dbReference>
<evidence type="ECO:0000313" key="4">
    <source>
        <dbReference type="Proteomes" id="UP000728106"/>
    </source>
</evidence>